<evidence type="ECO:0000313" key="3">
    <source>
        <dbReference type="Proteomes" id="UP000250043"/>
    </source>
</evidence>
<feature type="region of interest" description="Disordered" evidence="1">
    <location>
        <begin position="970"/>
        <end position="1008"/>
    </location>
</feature>
<feature type="compositionally biased region" description="Pro residues" evidence="1">
    <location>
        <begin position="252"/>
        <end position="261"/>
    </location>
</feature>
<feature type="compositionally biased region" description="Polar residues" evidence="1">
    <location>
        <begin position="474"/>
        <end position="487"/>
    </location>
</feature>
<feature type="compositionally biased region" description="Basic and acidic residues" evidence="1">
    <location>
        <begin position="1231"/>
        <end position="1250"/>
    </location>
</feature>
<feature type="compositionally biased region" description="Polar residues" evidence="1">
    <location>
        <begin position="1102"/>
        <end position="1111"/>
    </location>
</feature>
<feature type="compositionally biased region" description="Polar residues" evidence="1">
    <location>
        <begin position="94"/>
        <end position="131"/>
    </location>
</feature>
<feature type="compositionally biased region" description="Basic and acidic residues" evidence="1">
    <location>
        <begin position="688"/>
        <end position="697"/>
    </location>
</feature>
<feature type="compositionally biased region" description="Acidic residues" evidence="1">
    <location>
        <begin position="744"/>
        <end position="753"/>
    </location>
</feature>
<protein>
    <submittedName>
        <fullName evidence="2">Uncharacterized protein</fullName>
    </submittedName>
</protein>
<organism evidence="2 3">
    <name type="scientific">Obba rivulosa</name>
    <dbReference type="NCBI Taxonomy" id="1052685"/>
    <lineage>
        <taxon>Eukaryota</taxon>
        <taxon>Fungi</taxon>
        <taxon>Dikarya</taxon>
        <taxon>Basidiomycota</taxon>
        <taxon>Agaricomycotina</taxon>
        <taxon>Agaricomycetes</taxon>
        <taxon>Polyporales</taxon>
        <taxon>Gelatoporiaceae</taxon>
        <taxon>Obba</taxon>
    </lineage>
</organism>
<feature type="region of interest" description="Disordered" evidence="1">
    <location>
        <begin position="1130"/>
        <end position="1151"/>
    </location>
</feature>
<feature type="region of interest" description="Disordered" evidence="1">
    <location>
        <begin position="1208"/>
        <end position="1273"/>
    </location>
</feature>
<feature type="compositionally biased region" description="Pro residues" evidence="1">
    <location>
        <begin position="453"/>
        <end position="465"/>
    </location>
</feature>
<feature type="region of interest" description="Disordered" evidence="1">
    <location>
        <begin position="1"/>
        <end position="377"/>
    </location>
</feature>
<evidence type="ECO:0000256" key="1">
    <source>
        <dbReference type="SAM" id="MobiDB-lite"/>
    </source>
</evidence>
<feature type="region of interest" description="Disordered" evidence="1">
    <location>
        <begin position="865"/>
        <end position="884"/>
    </location>
</feature>
<feature type="compositionally biased region" description="Polar residues" evidence="1">
    <location>
        <begin position="1256"/>
        <end position="1267"/>
    </location>
</feature>
<gene>
    <name evidence="2" type="ORF">OBBRIDRAFT_890044</name>
</gene>
<feature type="region of interest" description="Disordered" evidence="1">
    <location>
        <begin position="793"/>
        <end position="820"/>
    </location>
</feature>
<dbReference type="Proteomes" id="UP000250043">
    <property type="component" value="Unassembled WGS sequence"/>
</dbReference>
<feature type="compositionally biased region" description="Polar residues" evidence="1">
    <location>
        <begin position="46"/>
        <end position="59"/>
    </location>
</feature>
<feature type="region of interest" description="Disordered" evidence="1">
    <location>
        <begin position="629"/>
        <end position="753"/>
    </location>
</feature>
<feature type="region of interest" description="Disordered" evidence="1">
    <location>
        <begin position="390"/>
        <end position="487"/>
    </location>
</feature>
<proteinExistence type="predicted"/>
<dbReference type="OrthoDB" id="3258279at2759"/>
<feature type="compositionally biased region" description="Pro residues" evidence="1">
    <location>
        <begin position="1059"/>
        <end position="1071"/>
    </location>
</feature>
<keyword evidence="3" id="KW-1185">Reference proteome</keyword>
<dbReference type="EMBL" id="KV722500">
    <property type="protein sequence ID" value="OCH87065.1"/>
    <property type="molecule type" value="Genomic_DNA"/>
</dbReference>
<feature type="compositionally biased region" description="Low complexity" evidence="1">
    <location>
        <begin position="1072"/>
        <end position="1087"/>
    </location>
</feature>
<accession>A0A8E2ARJ3</accession>
<name>A0A8E2ARJ3_9APHY</name>
<feature type="compositionally biased region" description="Pro residues" evidence="1">
    <location>
        <begin position="875"/>
        <end position="884"/>
    </location>
</feature>
<feature type="compositionally biased region" description="Basic and acidic residues" evidence="1">
    <location>
        <begin position="287"/>
        <end position="303"/>
    </location>
</feature>
<feature type="region of interest" description="Disordered" evidence="1">
    <location>
        <begin position="1051"/>
        <end position="1114"/>
    </location>
</feature>
<feature type="compositionally biased region" description="Basic and acidic residues" evidence="1">
    <location>
        <begin position="566"/>
        <end position="586"/>
    </location>
</feature>
<feature type="compositionally biased region" description="Pro residues" evidence="1">
    <location>
        <begin position="1140"/>
        <end position="1149"/>
    </location>
</feature>
<reference evidence="2 3" key="1">
    <citation type="submission" date="2016-07" db="EMBL/GenBank/DDBJ databases">
        <title>Draft genome of the white-rot fungus Obba rivulosa 3A-2.</title>
        <authorList>
            <consortium name="DOE Joint Genome Institute"/>
            <person name="Miettinen O."/>
            <person name="Riley R."/>
            <person name="Acob R."/>
            <person name="Barry K."/>
            <person name="Cullen D."/>
            <person name="De Vries R."/>
            <person name="Hainaut M."/>
            <person name="Hatakka A."/>
            <person name="Henrissat B."/>
            <person name="Hilden K."/>
            <person name="Kuo R."/>
            <person name="Labutti K."/>
            <person name="Lipzen A."/>
            <person name="Makela M.R."/>
            <person name="Sandor L."/>
            <person name="Spatafora J.W."/>
            <person name="Grigoriev I.V."/>
            <person name="Hibbett D.S."/>
        </authorList>
    </citation>
    <scope>NUCLEOTIDE SEQUENCE [LARGE SCALE GENOMIC DNA]</scope>
    <source>
        <strain evidence="2 3">3A-2</strain>
    </source>
</reference>
<feature type="region of interest" description="Disordered" evidence="1">
    <location>
        <begin position="554"/>
        <end position="586"/>
    </location>
</feature>
<feature type="compositionally biased region" description="Polar residues" evidence="1">
    <location>
        <begin position="725"/>
        <end position="739"/>
    </location>
</feature>
<feature type="compositionally biased region" description="Low complexity" evidence="1">
    <location>
        <begin position="202"/>
        <end position="217"/>
    </location>
</feature>
<sequence length="1273" mass="137568">MENVAPADGDRDKSPRSLPTLDYLLQSSSRGTKRSTRTSSLMTAARTLSRTQSASSSTGDIGLPTPPASQQDVLADPSRTLMSPPPEEILRVTGRTSTSRARSIPLSITQITTTPSILEHTVSSPGSTSTTAKRKRAGAPRASRPAYSDFDATAEGRHAIGAIDEAEGAVEKTPNPKPRKQTKRSAASRGSPTHRDPLALEPSTPTRSSRRQSGSPSKRTLFLSPHADNPRADYVPSSVGRSRRRSVTPAVPYEPPPPDRFTPPREVLYTPPTAMSKSSKRKTASRVKTEKPRLVLSIKKEPPVIDLTSPPPPGSPTDDPLLLAGSPARRRPRDRTSLYARDTPMRSSTPPIPAPDLASSRVLDEEADTHMQSFDASLDDDAIVPVFRFDDVPDDAGAGAWTDDEDDDTAGGDGFNHSGEYTGKFKVLTVPTKQDPPSPTTKQRMDAWGRPISPFPWPRELPPSAGPSIEIPQGQDSATQPPLEQLPSNDIHESVLDLTVPAAPLLDDVAVHVPSLSSPDHIATQHSAHPPSPLQHTVSAENTNVGIAEDGMHESAADTTDIPEPATDHSGQDQARLDHGSSVRSDWRNRAPLHSARDNPMHGNMVASVSIRDKIASVEQLQGDIVMRDAPLSTDQIPRSTTDAGTRGPLTFLRRPHTEYNARLPLSEAAQNPAETDRASDDDSDEATVDRELSREPEPDDEPNAAPDLRGLEALLRPEHGATRDVNTMESDNETTLPVGTSMEADEDSDDSEVLDDGVIKIVSDDPRAAARAAAILKMHDYDCIPHILLRKKRHSHSSAQSVAKSSRRKSASDAGIRKRVPDVRRRRTIGGLVGDTVVVPDGPALTLPELLQEAERDLARNGSFTAATPVKADPSPPRLAPEPPQAQSFALRVLGPRDWLKDDWKLLDACFTDERMAVATAQGRTADDLADVDDVSLAHVIERFVEGIGGDANLATLCWTREDLRRRAEALQSKQRSGKVAPPTPRMQSPWSVRASAPPVTPLPRAFPEATTYTRSWSSFDADSFRRRESVPSSLLAPRYSHLMEEALAVSSMETPSRPDPPATHPPATNPPTTDTSATESPMTTLSPPPTSLDIEHRPAAQSTPTSDNRSIAGRVKGFFSSYIPTLSRSTRAKTMPAPSQPGLPIPPREIFERPRVPVVTPAAKPAPKAVPPKDLVQLHSVPAAKPAAPARKSRQPHRLVELRAAAASAPAGAVPVPRERRASGGSVKDLVRTFEDMRRLSEGAERGLRRTKSITESRAGGSTRQRPVWRP</sequence>
<feature type="compositionally biased region" description="Low complexity" evidence="1">
    <location>
        <begin position="1208"/>
        <end position="1218"/>
    </location>
</feature>
<feature type="compositionally biased region" description="Polar residues" evidence="1">
    <location>
        <begin position="633"/>
        <end position="644"/>
    </location>
</feature>
<evidence type="ECO:0000313" key="2">
    <source>
        <dbReference type="EMBL" id="OCH87065.1"/>
    </source>
</evidence>
<dbReference type="AlphaFoldDB" id="A0A8E2ARJ3"/>